<feature type="region of interest" description="Disordered" evidence="9">
    <location>
        <begin position="528"/>
        <end position="551"/>
    </location>
</feature>
<dbReference type="Pfam" id="PF05557">
    <property type="entry name" value="MAD"/>
    <property type="match status" value="1"/>
</dbReference>
<dbReference type="GO" id="GO:0072686">
    <property type="term" value="C:mitotic spindle"/>
    <property type="evidence" value="ECO:0007669"/>
    <property type="project" value="TreeGrafter"/>
</dbReference>
<dbReference type="SUPFAM" id="SSF75704">
    <property type="entry name" value="Mitotic arrest deficient-like 1, Mad1"/>
    <property type="match status" value="1"/>
</dbReference>
<keyword evidence="11" id="KW-1185">Reference proteome</keyword>
<dbReference type="Gene3D" id="6.10.250.90">
    <property type="match status" value="1"/>
</dbReference>
<feature type="coiled-coil region" evidence="8">
    <location>
        <begin position="499"/>
        <end position="526"/>
    </location>
</feature>
<evidence type="ECO:0000256" key="5">
    <source>
        <dbReference type="ARBA" id="ARBA00022776"/>
    </source>
</evidence>
<evidence type="ECO:0000256" key="9">
    <source>
        <dbReference type="SAM" id="MobiDB-lite"/>
    </source>
</evidence>
<evidence type="ECO:0000313" key="11">
    <source>
        <dbReference type="Proteomes" id="UP000094043"/>
    </source>
</evidence>
<reference evidence="10" key="2">
    <citation type="journal article" date="2022" name="Elife">
        <title>Obligate sexual reproduction of a homothallic fungus closely related to the Cryptococcus pathogenic species complex.</title>
        <authorList>
            <person name="Passer A.R."/>
            <person name="Clancey S.A."/>
            <person name="Shea T."/>
            <person name="David-Palma M."/>
            <person name="Averette A.F."/>
            <person name="Boekhout T."/>
            <person name="Porcel B.M."/>
            <person name="Nowrousian M."/>
            <person name="Cuomo C.A."/>
            <person name="Sun S."/>
            <person name="Heitman J."/>
            <person name="Coelho M.A."/>
        </authorList>
    </citation>
    <scope>NUCLEOTIDE SEQUENCE</scope>
    <source>
        <strain evidence="10">CBS 7841</strain>
    </source>
</reference>
<feature type="compositionally biased region" description="Polar residues" evidence="9">
    <location>
        <begin position="528"/>
        <end position="540"/>
    </location>
</feature>
<sequence length="686" mass="78386">MPPSHTPQSSTLRHSPFGKRPAKPPLLPNDDPSTRKIISSLKSQITTLERAKNSHHSHEIELEARVEQQRLEIERLKSERYELYESKMDERAKGEEREKGWYEERQTYSDELVLLRERNMSLKNDLEALRSQQTILSGRHVSLAQSSENEITLLQARVQEIEKERDALKSWERRAKGLSIELEEERRRKAETREKDSELRQDLQVDETLSREVKRQSLNLATVWRENESLKADVVDLRQKVKKAESLERTARENEKLLKEDIRVLEGQLEHSRKDMDSLTQTFPTPSDSEELSILKNRLSTLSNLHTQLSAELAQKDSAIRDLHTRLSDLAESSRVALSEITNRAQDAERELRWAREGRDSAERRESLARRELETYLQHGDSAGTSKDNSCKVAQLEELVGVYKAELEDMARDSRATEEKITHGKGLVQIADLEISQSRISQLEQEVAALEATVQDLTTANTHLDGEVNSLMQRVSSGEYNTAIERCLEHRNNPSSRVLAIRKQELQELKGENEELLERLAELDGLLAQNSGGDQMPTRSQGEDSGGVVPRSSFNRLKKEKEELEKAHAKRLLRLKEIFTAKSKEFLEAVYSLLGWRIKFDESGSDIRLTSMYAPKGKSGLTIKFTSSEGHFGTMQMSGMMARGLEECRQFWVVERQSVPGFLAQVTTEMFEKTTIGRVAGYVGLE</sequence>
<evidence type="ECO:0000256" key="3">
    <source>
        <dbReference type="ARBA" id="ARBA00022019"/>
    </source>
</evidence>
<evidence type="ECO:0000256" key="7">
    <source>
        <dbReference type="ARBA" id="ARBA00023306"/>
    </source>
</evidence>
<dbReference type="PANTHER" id="PTHR23168">
    <property type="entry name" value="MITOTIC SPINDLE ASSEMBLY CHECKPOINT PROTEIN MAD1 MITOTIC ARREST DEFICIENT-LIKE PROTEIN 1"/>
    <property type="match status" value="1"/>
</dbReference>
<feature type="coiled-coil region" evidence="8">
    <location>
        <begin position="331"/>
        <end position="365"/>
    </location>
</feature>
<accession>A0AAJ8LZT0</accession>
<dbReference type="PANTHER" id="PTHR23168:SF0">
    <property type="entry name" value="MITOTIC SPINDLE ASSEMBLY CHECKPOINT PROTEIN MAD1"/>
    <property type="match status" value="1"/>
</dbReference>
<keyword evidence="6" id="KW-0539">Nucleus</keyword>
<dbReference type="GO" id="GO:0000776">
    <property type="term" value="C:kinetochore"/>
    <property type="evidence" value="ECO:0007669"/>
    <property type="project" value="TreeGrafter"/>
</dbReference>
<reference evidence="10" key="3">
    <citation type="submission" date="2024-01" db="EMBL/GenBank/DDBJ databases">
        <authorList>
            <person name="Coelho M.A."/>
            <person name="David-Palma M."/>
            <person name="Shea T."/>
            <person name="Sun S."/>
            <person name="Cuomo C.A."/>
            <person name="Heitman J."/>
        </authorList>
    </citation>
    <scope>NUCLEOTIDE SEQUENCE</scope>
    <source>
        <strain evidence="10">CBS 7841</strain>
    </source>
</reference>
<feature type="compositionally biased region" description="Polar residues" evidence="9">
    <location>
        <begin position="1"/>
        <end position="13"/>
    </location>
</feature>
<dbReference type="KEGG" id="cdep:91086670"/>
<proteinExistence type="inferred from homology"/>
<feature type="coiled-coil region" evidence="8">
    <location>
        <begin position="227"/>
        <end position="282"/>
    </location>
</feature>
<dbReference type="GO" id="GO:0005635">
    <property type="term" value="C:nuclear envelope"/>
    <property type="evidence" value="ECO:0007669"/>
    <property type="project" value="TreeGrafter"/>
</dbReference>
<feature type="coiled-coil region" evidence="8">
    <location>
        <begin position="393"/>
        <end position="460"/>
    </location>
</feature>
<evidence type="ECO:0000256" key="2">
    <source>
        <dbReference type="ARBA" id="ARBA00008029"/>
    </source>
</evidence>
<gene>
    <name evidence="10" type="ORF">L203_102458</name>
</gene>
<name>A0AAJ8LZT0_9TREE</name>
<organism evidence="10 11">
    <name type="scientific">Cryptococcus depauperatus CBS 7841</name>
    <dbReference type="NCBI Taxonomy" id="1295531"/>
    <lineage>
        <taxon>Eukaryota</taxon>
        <taxon>Fungi</taxon>
        <taxon>Dikarya</taxon>
        <taxon>Basidiomycota</taxon>
        <taxon>Agaricomycotina</taxon>
        <taxon>Tremellomycetes</taxon>
        <taxon>Tremellales</taxon>
        <taxon>Cryptococcaceae</taxon>
        <taxon>Cryptococcus</taxon>
    </lineage>
</organism>
<feature type="coiled-coil region" evidence="8">
    <location>
        <begin position="105"/>
        <end position="202"/>
    </location>
</feature>
<comment type="similarity">
    <text evidence="2">Belongs to the MAD1 family.</text>
</comment>
<evidence type="ECO:0000256" key="6">
    <source>
        <dbReference type="ARBA" id="ARBA00023242"/>
    </source>
</evidence>
<feature type="region of interest" description="Disordered" evidence="9">
    <location>
        <begin position="1"/>
        <end position="34"/>
    </location>
</feature>
<keyword evidence="8" id="KW-0175">Coiled coil</keyword>
<reference evidence="10" key="1">
    <citation type="submission" date="2016-06" db="EMBL/GenBank/DDBJ databases">
        <authorList>
            <person name="Cuomo C."/>
            <person name="Litvintseva A."/>
            <person name="Heitman J."/>
            <person name="Chen Y."/>
            <person name="Sun S."/>
            <person name="Springer D."/>
            <person name="Dromer F."/>
            <person name="Young S."/>
            <person name="Zeng Q."/>
            <person name="Chapman S."/>
            <person name="Gujja S."/>
            <person name="Saif S."/>
            <person name="Birren B."/>
        </authorList>
    </citation>
    <scope>NUCLEOTIDE SEQUENCE</scope>
    <source>
        <strain evidence="10">CBS 7841</strain>
    </source>
</reference>
<dbReference type="RefSeq" id="XP_066067980.1">
    <property type="nucleotide sequence ID" value="XM_066211883.1"/>
</dbReference>
<dbReference type="InterPro" id="IPR008672">
    <property type="entry name" value="Mad1"/>
</dbReference>
<evidence type="ECO:0000256" key="4">
    <source>
        <dbReference type="ARBA" id="ARBA00022618"/>
    </source>
</evidence>
<evidence type="ECO:0000256" key="8">
    <source>
        <dbReference type="SAM" id="Coils"/>
    </source>
</evidence>
<dbReference type="GO" id="GO:0051315">
    <property type="term" value="P:attachment of mitotic spindle microtubules to kinetochore"/>
    <property type="evidence" value="ECO:0007669"/>
    <property type="project" value="TreeGrafter"/>
</dbReference>
<keyword evidence="7" id="KW-0131">Cell cycle</keyword>
<comment type="subcellular location">
    <subcellularLocation>
        <location evidence="1">Nucleus</location>
    </subcellularLocation>
</comment>
<dbReference type="GeneID" id="91086670"/>
<dbReference type="Gene3D" id="3.30.457.60">
    <property type="match status" value="1"/>
</dbReference>
<dbReference type="GO" id="GO:0007094">
    <property type="term" value="P:mitotic spindle assembly checkpoint signaling"/>
    <property type="evidence" value="ECO:0007669"/>
    <property type="project" value="InterPro"/>
</dbReference>
<keyword evidence="4" id="KW-0132">Cell division</keyword>
<evidence type="ECO:0000313" key="10">
    <source>
        <dbReference type="EMBL" id="WVN87280.1"/>
    </source>
</evidence>
<dbReference type="Proteomes" id="UP000094043">
    <property type="component" value="Chromosome 3"/>
</dbReference>
<dbReference type="EMBL" id="CP143786">
    <property type="protein sequence ID" value="WVN87280.1"/>
    <property type="molecule type" value="Genomic_DNA"/>
</dbReference>
<evidence type="ECO:0000256" key="1">
    <source>
        <dbReference type="ARBA" id="ARBA00004123"/>
    </source>
</evidence>
<dbReference type="GO" id="GO:0051301">
    <property type="term" value="P:cell division"/>
    <property type="evidence" value="ECO:0007669"/>
    <property type="project" value="UniProtKB-KW"/>
</dbReference>
<keyword evidence="5" id="KW-0498">Mitosis</keyword>
<dbReference type="AlphaFoldDB" id="A0AAJ8LZT0"/>
<protein>
    <recommendedName>
        <fullName evidence="3">Spindle assembly checkpoint component MAD1</fullName>
    </recommendedName>
</protein>